<reference evidence="1" key="1">
    <citation type="submission" date="2021-08" db="EMBL/GenBank/DDBJ databases">
        <title>Novel anaerobic bacterium isolated from sea squirt in East Sea, Republic of Korea.</title>
        <authorList>
            <person name="Nguyen T.H."/>
            <person name="Li Z."/>
            <person name="Lee Y.-J."/>
            <person name="Ko J."/>
            <person name="Kim S.-G."/>
        </authorList>
    </citation>
    <scope>NUCLEOTIDE SEQUENCE</scope>
    <source>
        <strain evidence="1">KCTC 25031</strain>
    </source>
</reference>
<keyword evidence="2" id="KW-1185">Reference proteome</keyword>
<gene>
    <name evidence="1" type="ORF">K4L44_16390</name>
</gene>
<sequence length="97" mass="11565">MASIRKLKKDIDYITDMVIQDCFLYMEFHDEKTKDAAWDIILELDKSRCELIWRTNHPDGKDNPKLVKKHYRGIITDLINEINKSYTQFNELVKSTD</sequence>
<evidence type="ECO:0000313" key="2">
    <source>
        <dbReference type="Proteomes" id="UP000826212"/>
    </source>
</evidence>
<evidence type="ECO:0000313" key="1">
    <source>
        <dbReference type="EMBL" id="QZE14086.1"/>
    </source>
</evidence>
<accession>A0AC61NKF8</accession>
<organism evidence="1 2">
    <name type="scientific">Halosquirtibacter laminarini</name>
    <dbReference type="NCBI Taxonomy" id="3374600"/>
    <lineage>
        <taxon>Bacteria</taxon>
        <taxon>Pseudomonadati</taxon>
        <taxon>Bacteroidota</taxon>
        <taxon>Bacteroidia</taxon>
        <taxon>Marinilabiliales</taxon>
        <taxon>Prolixibacteraceae</taxon>
        <taxon>Halosquirtibacter</taxon>
    </lineage>
</organism>
<proteinExistence type="predicted"/>
<dbReference type="Proteomes" id="UP000826212">
    <property type="component" value="Chromosome"/>
</dbReference>
<protein>
    <submittedName>
        <fullName evidence="1">Uncharacterized protein</fullName>
    </submittedName>
</protein>
<dbReference type="EMBL" id="CP081303">
    <property type="protein sequence ID" value="QZE14086.1"/>
    <property type="molecule type" value="Genomic_DNA"/>
</dbReference>
<name>A0AC61NKF8_9BACT</name>